<dbReference type="NCBIfam" id="TIGR00715">
    <property type="entry name" value="precor6x_red"/>
    <property type="match status" value="1"/>
</dbReference>
<comment type="pathway">
    <text evidence="1">Cofactor biosynthesis; adenosylcobalamin biosynthesis.</text>
</comment>
<reference evidence="4 5" key="1">
    <citation type="submission" date="2016-11" db="EMBL/GenBank/DDBJ databases">
        <authorList>
            <person name="Jaros S."/>
            <person name="Januszkiewicz K."/>
            <person name="Wedrychowicz H."/>
        </authorList>
    </citation>
    <scope>NUCLEOTIDE SEQUENCE [LARGE SCALE GENOMIC DNA]</scope>
    <source>
        <strain evidence="4 5">DSM 13106</strain>
    </source>
</reference>
<dbReference type="GO" id="GO:0016994">
    <property type="term" value="F:precorrin-6A reductase activity"/>
    <property type="evidence" value="ECO:0007669"/>
    <property type="project" value="InterPro"/>
</dbReference>
<dbReference type="AlphaFoldDB" id="A0A1M5Y502"/>
<proteinExistence type="predicted"/>
<dbReference type="Pfam" id="PF02571">
    <property type="entry name" value="CbiJ"/>
    <property type="match status" value="1"/>
</dbReference>
<dbReference type="PROSITE" id="PS51014">
    <property type="entry name" value="COBK_CBIJ"/>
    <property type="match status" value="1"/>
</dbReference>
<keyword evidence="3" id="KW-0560">Oxidoreductase</keyword>
<protein>
    <submittedName>
        <fullName evidence="4">Precorrin-6A/cobalt-precorrin-6A reductase</fullName>
    </submittedName>
</protein>
<name>A0A1M5Y502_9FIRM</name>
<dbReference type="PANTHER" id="PTHR36925">
    <property type="entry name" value="COBALT-PRECORRIN-6A REDUCTASE"/>
    <property type="match status" value="1"/>
</dbReference>
<dbReference type="GO" id="GO:0009236">
    <property type="term" value="P:cobalamin biosynthetic process"/>
    <property type="evidence" value="ECO:0007669"/>
    <property type="project" value="UniProtKB-UniPathway"/>
</dbReference>
<dbReference type="STRING" id="1123281.SAMN02745180_01978"/>
<dbReference type="Proteomes" id="UP000184389">
    <property type="component" value="Unassembled WGS sequence"/>
</dbReference>
<sequence>MIWIIGGTSEASILSRKIEDVDDFVITSATESEEEFIDLNKLIVGRMGLEDMLNFVEEKDISLIVDLSHPYAKIVSENARKVSKIKNIMYIRYVRKKSEIPSNAIYLKTYEDCIEYLKNISGTVFFTTGSKNIGDFEKIRENNRFIYRILPANSSIEECKEWNVAMKDIVAILGPFSIDFNKSMFKEYNADYVVMKDSGEAGGTLEKILACNELNILPIVIGREKEDGIDDLDEIEKIIRNQKKKGE</sequence>
<accession>A0A1M5Y502</accession>
<organism evidence="4 5">
    <name type="scientific">Sporanaerobacter acetigenes DSM 13106</name>
    <dbReference type="NCBI Taxonomy" id="1123281"/>
    <lineage>
        <taxon>Bacteria</taxon>
        <taxon>Bacillati</taxon>
        <taxon>Bacillota</taxon>
        <taxon>Tissierellia</taxon>
        <taxon>Tissierellales</taxon>
        <taxon>Sporanaerobacteraceae</taxon>
        <taxon>Sporanaerobacter</taxon>
    </lineage>
</organism>
<evidence type="ECO:0000256" key="2">
    <source>
        <dbReference type="ARBA" id="ARBA00022573"/>
    </source>
</evidence>
<gene>
    <name evidence="4" type="ORF">SAMN02745180_01978</name>
</gene>
<dbReference type="InterPro" id="IPR003723">
    <property type="entry name" value="Precorrin-6x_reduct"/>
</dbReference>
<evidence type="ECO:0000313" key="4">
    <source>
        <dbReference type="EMBL" id="SHI06884.1"/>
    </source>
</evidence>
<dbReference type="UniPathway" id="UPA00148"/>
<dbReference type="RefSeq" id="WP_072744632.1">
    <property type="nucleotide sequence ID" value="NZ_FQXR01000009.1"/>
</dbReference>
<dbReference type="EMBL" id="FQXR01000009">
    <property type="protein sequence ID" value="SHI06884.1"/>
    <property type="molecule type" value="Genomic_DNA"/>
</dbReference>
<evidence type="ECO:0000256" key="3">
    <source>
        <dbReference type="ARBA" id="ARBA00023002"/>
    </source>
</evidence>
<evidence type="ECO:0000256" key="1">
    <source>
        <dbReference type="ARBA" id="ARBA00004953"/>
    </source>
</evidence>
<keyword evidence="5" id="KW-1185">Reference proteome</keyword>
<dbReference type="PANTHER" id="PTHR36925:SF1">
    <property type="entry name" value="COBALT-PRECORRIN-6A REDUCTASE"/>
    <property type="match status" value="1"/>
</dbReference>
<dbReference type="OrthoDB" id="9780707at2"/>
<keyword evidence="2" id="KW-0169">Cobalamin biosynthesis</keyword>
<evidence type="ECO:0000313" key="5">
    <source>
        <dbReference type="Proteomes" id="UP000184389"/>
    </source>
</evidence>